<dbReference type="Proteomes" id="UP000265719">
    <property type="component" value="Chromosome"/>
</dbReference>
<reference evidence="2" key="1">
    <citation type="submission" date="2020-10" db="EMBL/GenBank/DDBJ databases">
        <title>De novo genome project of the cellulose decomposer Thermobifida halotolerans type strain.</title>
        <authorList>
            <person name="Nagy I."/>
            <person name="Horvath B."/>
            <person name="Kukolya J."/>
            <person name="Nagy I."/>
            <person name="Orsini M."/>
        </authorList>
    </citation>
    <scope>NUCLEOTIDE SEQUENCE</scope>
    <source>
        <strain evidence="2">DSM 44931</strain>
    </source>
</reference>
<keyword evidence="3" id="KW-1185">Reference proteome</keyword>
<keyword evidence="1" id="KW-1133">Transmembrane helix</keyword>
<keyword evidence="1" id="KW-0472">Membrane</keyword>
<dbReference type="EMBL" id="CP063196">
    <property type="protein sequence ID" value="UOE20248.1"/>
    <property type="molecule type" value="Genomic_DNA"/>
</dbReference>
<protein>
    <submittedName>
        <fullName evidence="2">DUF456 domain-containing protein</fullName>
    </submittedName>
</protein>
<keyword evidence="1" id="KW-0812">Transmembrane</keyword>
<evidence type="ECO:0000256" key="1">
    <source>
        <dbReference type="SAM" id="Phobius"/>
    </source>
</evidence>
<evidence type="ECO:0000313" key="3">
    <source>
        <dbReference type="Proteomes" id="UP000265719"/>
    </source>
</evidence>
<organism evidence="2 3">
    <name type="scientific">Thermobifida halotolerans</name>
    <dbReference type="NCBI Taxonomy" id="483545"/>
    <lineage>
        <taxon>Bacteria</taxon>
        <taxon>Bacillati</taxon>
        <taxon>Actinomycetota</taxon>
        <taxon>Actinomycetes</taxon>
        <taxon>Streptosporangiales</taxon>
        <taxon>Nocardiopsidaceae</taxon>
        <taxon>Thermobifida</taxon>
    </lineage>
</organism>
<sequence>MTLPVSSPSDPASRTPERPPPWWRRVLGALLLAAASAVMAVAALAAVAAPVDLLRGDGYGMLSPGALAASAVVAILVLLGLWVLCGWTLRRFGVRRASALAGFVLVVPVGYAVARVALFGPVDTLWWASAFAAVSGALVFATAVGLRRFEVAVTAAVSLAVLFGGVAVETRVTQEVLRAEFDRYGAVPVLRHPDWELAVVEPSSDTGEMRLEYHRSGNVEAAPVVIQVYRQGADARWPEEEPKAEEGYQVTEGEKYTLVEHEQYGTSLRLTLDLGTQAQVIQPGDEPGTELITLAGYFGTATDAERAELRGTVGRIGFPG</sequence>
<feature type="transmembrane region" description="Helical" evidence="1">
    <location>
        <begin position="97"/>
        <end position="118"/>
    </location>
</feature>
<name>A0AA97LYK0_9ACTN</name>
<dbReference type="AlphaFoldDB" id="A0AA97LYK0"/>
<dbReference type="KEGG" id="thao:NI17_003105"/>
<feature type="transmembrane region" description="Helical" evidence="1">
    <location>
        <begin position="124"/>
        <end position="144"/>
    </location>
</feature>
<proteinExistence type="predicted"/>
<feature type="transmembrane region" description="Helical" evidence="1">
    <location>
        <begin position="151"/>
        <end position="168"/>
    </location>
</feature>
<accession>A0AA97LYK0</accession>
<dbReference type="RefSeq" id="WP_068689579.1">
    <property type="nucleotide sequence ID" value="NZ_CP063196.1"/>
</dbReference>
<evidence type="ECO:0000313" key="2">
    <source>
        <dbReference type="EMBL" id="UOE20248.1"/>
    </source>
</evidence>
<feature type="transmembrane region" description="Helical" evidence="1">
    <location>
        <begin position="61"/>
        <end position="85"/>
    </location>
</feature>
<gene>
    <name evidence="2" type="ORF">NI17_003105</name>
</gene>